<comment type="caution">
    <text evidence="1">The sequence shown here is derived from an EMBL/GenBank/DDBJ whole genome shotgun (WGS) entry which is preliminary data.</text>
</comment>
<sequence length="91" mass="10492">MERLKEARVQRIIEPVIIGESKGYSVLDDDHQYVLDLGLLRHAEGHLVPANPIYGEVIIRTLSSRTQMETQVTLWRENLSRRFGTIGWVYG</sequence>
<dbReference type="EMBL" id="LUTY01000523">
    <property type="protein sequence ID" value="OAD23144.1"/>
    <property type="molecule type" value="Genomic_DNA"/>
</dbReference>
<organism evidence="1 2">
    <name type="scientific">Candidatus Thiomargarita nelsonii</name>
    <dbReference type="NCBI Taxonomy" id="1003181"/>
    <lineage>
        <taxon>Bacteria</taxon>
        <taxon>Pseudomonadati</taxon>
        <taxon>Pseudomonadota</taxon>
        <taxon>Gammaproteobacteria</taxon>
        <taxon>Thiotrichales</taxon>
        <taxon>Thiotrichaceae</taxon>
        <taxon>Thiomargarita</taxon>
    </lineage>
</organism>
<name>A0A176S5C9_9GAMM</name>
<accession>A0A176S5C9</accession>
<keyword evidence="2" id="KW-1185">Reference proteome</keyword>
<dbReference type="AlphaFoldDB" id="A0A176S5C9"/>
<evidence type="ECO:0000313" key="2">
    <source>
        <dbReference type="Proteomes" id="UP000076962"/>
    </source>
</evidence>
<evidence type="ECO:0000313" key="1">
    <source>
        <dbReference type="EMBL" id="OAD23144.1"/>
    </source>
</evidence>
<reference evidence="1 2" key="1">
    <citation type="submission" date="2016-05" db="EMBL/GenBank/DDBJ databases">
        <title>Single-cell genome of chain-forming Candidatus Thiomargarita nelsonii and comparison to other large sulfur-oxidizing bacteria.</title>
        <authorList>
            <person name="Winkel M."/>
            <person name="Salman V."/>
            <person name="Woyke T."/>
            <person name="Schulz-Vogt H."/>
            <person name="Richter M."/>
            <person name="Flood B."/>
            <person name="Bailey J."/>
            <person name="Amann R."/>
            <person name="Mussmann M."/>
        </authorList>
    </citation>
    <scope>NUCLEOTIDE SEQUENCE [LARGE SCALE GENOMIC DNA]</scope>
    <source>
        <strain evidence="1 2">THI036</strain>
    </source>
</reference>
<dbReference type="Proteomes" id="UP000076962">
    <property type="component" value="Unassembled WGS sequence"/>
</dbReference>
<protein>
    <submittedName>
        <fullName evidence="1">Uncharacterized protein</fullName>
    </submittedName>
</protein>
<gene>
    <name evidence="1" type="ORF">THIOM_001028</name>
</gene>
<proteinExistence type="predicted"/>